<dbReference type="Pfam" id="PF10601">
    <property type="entry name" value="zf-LITAF-like"/>
    <property type="match status" value="1"/>
</dbReference>
<gene>
    <name evidence="3" type="ORF">PHAECO_LOCUS9554</name>
</gene>
<feature type="compositionally biased region" description="Polar residues" evidence="1">
    <location>
        <begin position="70"/>
        <end position="91"/>
    </location>
</feature>
<dbReference type="AlphaFoldDB" id="A0A9N9X3Z7"/>
<feature type="compositionally biased region" description="Basic and acidic residues" evidence="1">
    <location>
        <begin position="101"/>
        <end position="130"/>
    </location>
</feature>
<feature type="region of interest" description="Disordered" evidence="1">
    <location>
        <begin position="70"/>
        <end position="151"/>
    </location>
</feature>
<dbReference type="OrthoDB" id="5599753at2759"/>
<dbReference type="EMBL" id="OU896711">
    <property type="protein sequence ID" value="CAG9821850.1"/>
    <property type="molecule type" value="Genomic_DNA"/>
</dbReference>
<name>A0A9N9X3Z7_PHACE</name>
<keyword evidence="4" id="KW-1185">Reference proteome</keyword>
<evidence type="ECO:0000256" key="1">
    <source>
        <dbReference type="SAM" id="MobiDB-lite"/>
    </source>
</evidence>
<protein>
    <recommendedName>
        <fullName evidence="2">LITAF domain-containing protein</fullName>
    </recommendedName>
</protein>
<dbReference type="InterPro" id="IPR006629">
    <property type="entry name" value="LITAF"/>
</dbReference>
<reference evidence="3" key="1">
    <citation type="submission" date="2022-01" db="EMBL/GenBank/DDBJ databases">
        <authorList>
            <person name="King R."/>
        </authorList>
    </citation>
    <scope>NUCLEOTIDE SEQUENCE</scope>
</reference>
<feature type="domain" description="LITAF" evidence="2">
    <location>
        <begin position="22"/>
        <end position="58"/>
    </location>
</feature>
<organism evidence="3 4">
    <name type="scientific">Phaedon cochleariae</name>
    <name type="common">Mustard beetle</name>
    <dbReference type="NCBI Taxonomy" id="80249"/>
    <lineage>
        <taxon>Eukaryota</taxon>
        <taxon>Metazoa</taxon>
        <taxon>Ecdysozoa</taxon>
        <taxon>Arthropoda</taxon>
        <taxon>Hexapoda</taxon>
        <taxon>Insecta</taxon>
        <taxon>Pterygota</taxon>
        <taxon>Neoptera</taxon>
        <taxon>Endopterygota</taxon>
        <taxon>Coleoptera</taxon>
        <taxon>Polyphaga</taxon>
        <taxon>Cucujiformia</taxon>
        <taxon>Chrysomeloidea</taxon>
        <taxon>Chrysomelidae</taxon>
        <taxon>Chrysomelinae</taxon>
        <taxon>Chrysomelini</taxon>
        <taxon>Phaedon</taxon>
    </lineage>
</organism>
<dbReference type="Proteomes" id="UP001153737">
    <property type="component" value="Chromosome 5"/>
</dbReference>
<sequence>MNPAEGEVLIVTHTVPQALGPVPVSTSCPSCHAQITTSVQTEATTKTHLFALLLCLFGNVRIESPLNNFQNQTDAASPSNPTEEPVPSTSKEPGPSTLKKSLLEEIRPFPKIDSCERPRKTRRVESKSRIYTDTPELNLKQNLEKDKERKENVSKKKAVVKKVFQQEYSSSDLSESSFVADDTSDEESFESLKTPQRDAKFNINDFVLVKFRKNNKRDGYCYYIGKIILVEEKVLTATFLRRRGLTTNFNFPTIPDVSVIPIEDVTAKLSAPNKIGNARVLASLRFNYNFQGYDLR</sequence>
<evidence type="ECO:0000259" key="2">
    <source>
        <dbReference type="Pfam" id="PF10601"/>
    </source>
</evidence>
<accession>A0A9N9X3Z7</accession>
<evidence type="ECO:0000313" key="3">
    <source>
        <dbReference type="EMBL" id="CAG9821850.1"/>
    </source>
</evidence>
<reference evidence="3" key="2">
    <citation type="submission" date="2022-10" db="EMBL/GenBank/DDBJ databases">
        <authorList>
            <consortium name="ENA_rothamsted_submissions"/>
            <consortium name="culmorum"/>
            <person name="King R."/>
        </authorList>
    </citation>
    <scope>NUCLEOTIDE SEQUENCE</scope>
</reference>
<feature type="compositionally biased region" description="Basic and acidic residues" evidence="1">
    <location>
        <begin position="142"/>
        <end position="151"/>
    </location>
</feature>
<evidence type="ECO:0000313" key="4">
    <source>
        <dbReference type="Proteomes" id="UP001153737"/>
    </source>
</evidence>
<proteinExistence type="predicted"/>